<organism evidence="1 2">
    <name type="scientific">Exidia glandulosa HHB12029</name>
    <dbReference type="NCBI Taxonomy" id="1314781"/>
    <lineage>
        <taxon>Eukaryota</taxon>
        <taxon>Fungi</taxon>
        <taxon>Dikarya</taxon>
        <taxon>Basidiomycota</taxon>
        <taxon>Agaricomycotina</taxon>
        <taxon>Agaricomycetes</taxon>
        <taxon>Auriculariales</taxon>
        <taxon>Exidiaceae</taxon>
        <taxon>Exidia</taxon>
    </lineage>
</organism>
<name>A0A165JAQ4_EXIGL</name>
<sequence>MQSRAETLQLFRMLDESFRKSHAVRPFAVRICRSSGSIRDARPCHHDAQPVIACCQVVQPRYKTCSFCNSSAVVFSSIFTFRDAFLSSRLRRRNGHWRDERCHHHGDTSGSGRVLGNRDCYKDEDSAGCDQHGLRSSDRHEYIDGVHAPDACRWLCSSQRAASPGACLTDGLSYDDY</sequence>
<proteinExistence type="predicted"/>
<evidence type="ECO:0000313" key="1">
    <source>
        <dbReference type="EMBL" id="KZV94578.1"/>
    </source>
</evidence>
<dbReference type="AlphaFoldDB" id="A0A165JAQ4"/>
<dbReference type="InParanoid" id="A0A165JAQ4"/>
<evidence type="ECO:0000313" key="2">
    <source>
        <dbReference type="Proteomes" id="UP000077266"/>
    </source>
</evidence>
<gene>
    <name evidence="1" type="ORF">EXIGLDRAFT_505420</name>
</gene>
<accession>A0A165JAQ4</accession>
<dbReference type="EMBL" id="KV425970">
    <property type="protein sequence ID" value="KZV94578.1"/>
    <property type="molecule type" value="Genomic_DNA"/>
</dbReference>
<keyword evidence="2" id="KW-1185">Reference proteome</keyword>
<protein>
    <submittedName>
        <fullName evidence="1">Uncharacterized protein</fullName>
    </submittedName>
</protein>
<dbReference type="Proteomes" id="UP000077266">
    <property type="component" value="Unassembled WGS sequence"/>
</dbReference>
<reference evidence="1 2" key="1">
    <citation type="journal article" date="2016" name="Mol. Biol. Evol.">
        <title>Comparative Genomics of Early-Diverging Mushroom-Forming Fungi Provides Insights into the Origins of Lignocellulose Decay Capabilities.</title>
        <authorList>
            <person name="Nagy L.G."/>
            <person name="Riley R."/>
            <person name="Tritt A."/>
            <person name="Adam C."/>
            <person name="Daum C."/>
            <person name="Floudas D."/>
            <person name="Sun H."/>
            <person name="Yadav J.S."/>
            <person name="Pangilinan J."/>
            <person name="Larsson K.H."/>
            <person name="Matsuura K."/>
            <person name="Barry K."/>
            <person name="Labutti K."/>
            <person name="Kuo R."/>
            <person name="Ohm R.A."/>
            <person name="Bhattacharya S.S."/>
            <person name="Shirouzu T."/>
            <person name="Yoshinaga Y."/>
            <person name="Martin F.M."/>
            <person name="Grigoriev I.V."/>
            <person name="Hibbett D.S."/>
        </authorList>
    </citation>
    <scope>NUCLEOTIDE SEQUENCE [LARGE SCALE GENOMIC DNA]</scope>
    <source>
        <strain evidence="1 2">HHB12029</strain>
    </source>
</reference>